<sequence length="457" mass="47762">MDRTRTATARVVFGVLATLVVGAGTAALVWWRLGPVTRGTVWAEDGGVFLRDRVALGPLDSLLHPYAGYLHLVPRLLVDVGWAFPVEDYARVVSAGACVVVGVVAAVVFVLARDLVPSWPIRLLLAAVPALLPLAPYEIAGNAANLHWFMLFAAPWCFAHRSRAWWGSAAVAVLTGFVVLTELQAVLFLPLLLLAWFPLRDGAGTRAWPRAVPVTAVALVAAGAQVVVALTDRRISEPGSPAFADVVGGWVLQPFAGAWDRDVAAAVRLVVAHGWAPVLVPLAALVLVVVGALLVGTWRARWMIVALAVASGGVWWAALLANAGAAQHWSHPVAALEAVPPQRYAAASGLLLLAAAVVSASVLIGWRAPMGAGVQRVRTGGAVRVVGVVAGWCVVTLVVAAAVGNLGPGATRRSVGPVWADEIPAAAAACDGERSRVVDVRTAPWSAEVPCARLLER</sequence>
<evidence type="ECO:0000313" key="3">
    <source>
        <dbReference type="Proteomes" id="UP000573001"/>
    </source>
</evidence>
<organism evidence="2 3">
    <name type="scientific">Curtobacterium pusillum</name>
    <dbReference type="NCBI Taxonomy" id="69373"/>
    <lineage>
        <taxon>Bacteria</taxon>
        <taxon>Bacillati</taxon>
        <taxon>Actinomycetota</taxon>
        <taxon>Actinomycetes</taxon>
        <taxon>Micrococcales</taxon>
        <taxon>Microbacteriaceae</taxon>
        <taxon>Curtobacterium</taxon>
    </lineage>
</organism>
<keyword evidence="3" id="KW-1185">Reference proteome</keyword>
<reference evidence="2 3" key="1">
    <citation type="submission" date="2020-05" db="EMBL/GenBank/DDBJ databases">
        <title>Genome Sequencing of Type Strains.</title>
        <authorList>
            <person name="Lemaire J.F."/>
            <person name="Inderbitzin P."/>
            <person name="Gregorio O.A."/>
            <person name="Collins S.B."/>
            <person name="Wespe N."/>
            <person name="Knight-Connoni V."/>
        </authorList>
    </citation>
    <scope>NUCLEOTIDE SEQUENCE [LARGE SCALE GENOMIC DNA]</scope>
    <source>
        <strain evidence="2 3">ATCC 19096</strain>
    </source>
</reference>
<accession>A0ABX2M7C5</accession>
<evidence type="ECO:0000256" key="1">
    <source>
        <dbReference type="SAM" id="Phobius"/>
    </source>
</evidence>
<name>A0ABX2M7C5_9MICO</name>
<keyword evidence="1" id="KW-1133">Transmembrane helix</keyword>
<dbReference type="RefSeq" id="WP_175351459.1">
    <property type="nucleotide sequence ID" value="NZ_BAAAWQ010000001.1"/>
</dbReference>
<feature type="transmembrane region" description="Helical" evidence="1">
    <location>
        <begin position="274"/>
        <end position="295"/>
    </location>
</feature>
<gene>
    <name evidence="2" type="ORF">HP507_09055</name>
</gene>
<evidence type="ECO:0000313" key="2">
    <source>
        <dbReference type="EMBL" id="NUU13980.1"/>
    </source>
</evidence>
<dbReference type="Proteomes" id="UP000573001">
    <property type="component" value="Unassembled WGS sequence"/>
</dbReference>
<feature type="transmembrane region" description="Helical" evidence="1">
    <location>
        <begin position="211"/>
        <end position="230"/>
    </location>
</feature>
<protein>
    <recommendedName>
        <fullName evidence="4">Glycosyltransferase RgtA/B/C/D-like domain-containing protein</fullName>
    </recommendedName>
</protein>
<feature type="transmembrane region" description="Helical" evidence="1">
    <location>
        <begin position="89"/>
        <end position="112"/>
    </location>
</feature>
<proteinExistence type="predicted"/>
<feature type="transmembrane region" description="Helical" evidence="1">
    <location>
        <begin position="119"/>
        <end position="137"/>
    </location>
</feature>
<feature type="transmembrane region" description="Helical" evidence="1">
    <location>
        <begin position="12"/>
        <end position="33"/>
    </location>
</feature>
<keyword evidence="1" id="KW-0472">Membrane</keyword>
<feature type="transmembrane region" description="Helical" evidence="1">
    <location>
        <begin position="344"/>
        <end position="364"/>
    </location>
</feature>
<comment type="caution">
    <text evidence="2">The sequence shown here is derived from an EMBL/GenBank/DDBJ whole genome shotgun (WGS) entry which is preliminary data.</text>
</comment>
<dbReference type="EMBL" id="JABMCE010000074">
    <property type="protein sequence ID" value="NUU13980.1"/>
    <property type="molecule type" value="Genomic_DNA"/>
</dbReference>
<feature type="transmembrane region" description="Helical" evidence="1">
    <location>
        <begin position="385"/>
        <end position="404"/>
    </location>
</feature>
<feature type="transmembrane region" description="Helical" evidence="1">
    <location>
        <begin position="302"/>
        <end position="324"/>
    </location>
</feature>
<feature type="transmembrane region" description="Helical" evidence="1">
    <location>
        <begin position="171"/>
        <end position="199"/>
    </location>
</feature>
<keyword evidence="1" id="KW-0812">Transmembrane</keyword>
<evidence type="ECO:0008006" key="4">
    <source>
        <dbReference type="Google" id="ProtNLM"/>
    </source>
</evidence>